<feature type="compositionally biased region" description="Basic residues" evidence="1">
    <location>
        <begin position="125"/>
        <end position="135"/>
    </location>
</feature>
<evidence type="ECO:0000256" key="1">
    <source>
        <dbReference type="SAM" id="MobiDB-lite"/>
    </source>
</evidence>
<protein>
    <submittedName>
        <fullName evidence="2">Uncharacterized protein</fullName>
    </submittedName>
</protein>
<evidence type="ECO:0000313" key="3">
    <source>
        <dbReference type="Proteomes" id="UP000008144"/>
    </source>
</evidence>
<dbReference type="InParanoid" id="H2XMM2"/>
<feature type="compositionally biased region" description="Polar residues" evidence="1">
    <location>
        <begin position="62"/>
        <end position="94"/>
    </location>
</feature>
<proteinExistence type="predicted"/>
<feature type="compositionally biased region" description="Low complexity" evidence="1">
    <location>
        <begin position="160"/>
        <end position="170"/>
    </location>
</feature>
<keyword evidence="3" id="KW-1185">Reference proteome</keyword>
<dbReference type="OMA" id="MMSISED"/>
<name>H2XMM2_CIOIN</name>
<accession>H2XMM2</accession>
<feature type="region of interest" description="Disordered" evidence="1">
    <location>
        <begin position="1"/>
        <end position="191"/>
    </location>
</feature>
<dbReference type="Ensembl" id="ENSCINT00000034502.1">
    <property type="protein sequence ID" value="ENSCINP00000030905.1"/>
    <property type="gene ID" value="ENSCING00000023795.1"/>
</dbReference>
<dbReference type="GeneTree" id="ENSGT00660000097034"/>
<dbReference type="AlphaFoldDB" id="H2XMM2"/>
<feature type="compositionally biased region" description="Basic residues" evidence="1">
    <location>
        <begin position="145"/>
        <end position="159"/>
    </location>
</feature>
<reference evidence="2" key="3">
    <citation type="submission" date="2025-09" db="UniProtKB">
        <authorList>
            <consortium name="Ensembl"/>
        </authorList>
    </citation>
    <scope>IDENTIFICATION</scope>
</reference>
<dbReference type="Proteomes" id="UP000008144">
    <property type="component" value="Unassembled WGS sequence"/>
</dbReference>
<sequence>MQRLRGSLRSSSPDHVIKSPTLSPVSTLERRNNGRHFSSLDRRRRTSSGATSRDDFKALLLQSFSKSGTGTQMTATEKLQLTNQQHARVNGSANESEEVPDGPDTPRPRIVSVGDLRAAMSSGRSGRRTNRHTEHRKSYAGTTHGMKHPPISHRGRFSTRSRTPTRPMMSISEDAEERSLEQTSSPSVTDL</sequence>
<feature type="compositionally biased region" description="Polar residues" evidence="1">
    <location>
        <begin position="181"/>
        <end position="191"/>
    </location>
</feature>
<organism evidence="2 3">
    <name type="scientific">Ciona intestinalis</name>
    <name type="common">Transparent sea squirt</name>
    <name type="synonym">Ascidia intestinalis</name>
    <dbReference type="NCBI Taxonomy" id="7719"/>
    <lineage>
        <taxon>Eukaryota</taxon>
        <taxon>Metazoa</taxon>
        <taxon>Chordata</taxon>
        <taxon>Tunicata</taxon>
        <taxon>Ascidiacea</taxon>
        <taxon>Phlebobranchia</taxon>
        <taxon>Cionidae</taxon>
        <taxon>Ciona</taxon>
    </lineage>
</organism>
<reference evidence="2" key="2">
    <citation type="submission" date="2025-08" db="UniProtKB">
        <authorList>
            <consortium name="Ensembl"/>
        </authorList>
    </citation>
    <scope>IDENTIFICATION</scope>
</reference>
<dbReference type="InterPro" id="IPR024845">
    <property type="entry name" value="NHS-like"/>
</dbReference>
<evidence type="ECO:0000313" key="2">
    <source>
        <dbReference type="Ensembl" id="ENSCINP00000030905.1"/>
    </source>
</evidence>
<dbReference type="HOGENOM" id="CLU_100618_0_0_1"/>
<dbReference type="Pfam" id="PF15273">
    <property type="entry name" value="NHS"/>
    <property type="match status" value="1"/>
</dbReference>
<reference evidence="3" key="1">
    <citation type="journal article" date="2002" name="Science">
        <title>The draft genome of Ciona intestinalis: insights into chordate and vertebrate origins.</title>
        <authorList>
            <person name="Dehal P."/>
            <person name="Satou Y."/>
            <person name="Campbell R.K."/>
            <person name="Chapman J."/>
            <person name="Degnan B."/>
            <person name="De Tomaso A."/>
            <person name="Davidson B."/>
            <person name="Di Gregorio A."/>
            <person name="Gelpke M."/>
            <person name="Goodstein D.M."/>
            <person name="Harafuji N."/>
            <person name="Hastings K.E."/>
            <person name="Ho I."/>
            <person name="Hotta K."/>
            <person name="Huang W."/>
            <person name="Kawashima T."/>
            <person name="Lemaire P."/>
            <person name="Martinez D."/>
            <person name="Meinertzhagen I.A."/>
            <person name="Necula S."/>
            <person name="Nonaka M."/>
            <person name="Putnam N."/>
            <person name="Rash S."/>
            <person name="Saiga H."/>
            <person name="Satake M."/>
            <person name="Terry A."/>
            <person name="Yamada L."/>
            <person name="Wang H.G."/>
            <person name="Awazu S."/>
            <person name="Azumi K."/>
            <person name="Boore J."/>
            <person name="Branno M."/>
            <person name="Chin-Bow S."/>
            <person name="DeSantis R."/>
            <person name="Doyle S."/>
            <person name="Francino P."/>
            <person name="Keys D.N."/>
            <person name="Haga S."/>
            <person name="Hayashi H."/>
            <person name="Hino K."/>
            <person name="Imai K.S."/>
            <person name="Inaba K."/>
            <person name="Kano S."/>
            <person name="Kobayashi K."/>
            <person name="Kobayashi M."/>
            <person name="Lee B.I."/>
            <person name="Makabe K.W."/>
            <person name="Manohar C."/>
            <person name="Matassi G."/>
            <person name="Medina M."/>
            <person name="Mochizuki Y."/>
            <person name="Mount S."/>
            <person name="Morishita T."/>
            <person name="Miura S."/>
            <person name="Nakayama A."/>
            <person name="Nishizaka S."/>
            <person name="Nomoto H."/>
            <person name="Ohta F."/>
            <person name="Oishi K."/>
            <person name="Rigoutsos I."/>
            <person name="Sano M."/>
            <person name="Sasaki A."/>
            <person name="Sasakura Y."/>
            <person name="Shoguchi E."/>
            <person name="Shin-i T."/>
            <person name="Spagnuolo A."/>
            <person name="Stainier D."/>
            <person name="Suzuki M.M."/>
            <person name="Tassy O."/>
            <person name="Takatori N."/>
            <person name="Tokuoka M."/>
            <person name="Yagi K."/>
            <person name="Yoshizaki F."/>
            <person name="Wada S."/>
            <person name="Zhang C."/>
            <person name="Hyatt P.D."/>
            <person name="Larimer F."/>
            <person name="Detter C."/>
            <person name="Doggett N."/>
            <person name="Glavina T."/>
            <person name="Hawkins T."/>
            <person name="Richardson P."/>
            <person name="Lucas S."/>
            <person name="Kohara Y."/>
            <person name="Levine M."/>
            <person name="Satoh N."/>
            <person name="Rokhsar D.S."/>
        </authorList>
    </citation>
    <scope>NUCLEOTIDE SEQUENCE [LARGE SCALE GENOMIC DNA]</scope>
</reference>